<dbReference type="OrthoDB" id="129121at2759"/>
<gene>
    <name evidence="2" type="ORF">PXEA_LOCUS18222</name>
</gene>
<keyword evidence="3" id="KW-1185">Reference proteome</keyword>
<organism evidence="2 3">
    <name type="scientific">Protopolystoma xenopodis</name>
    <dbReference type="NCBI Taxonomy" id="117903"/>
    <lineage>
        <taxon>Eukaryota</taxon>
        <taxon>Metazoa</taxon>
        <taxon>Spiralia</taxon>
        <taxon>Lophotrochozoa</taxon>
        <taxon>Platyhelminthes</taxon>
        <taxon>Monogenea</taxon>
        <taxon>Polyopisthocotylea</taxon>
        <taxon>Polystomatidea</taxon>
        <taxon>Polystomatidae</taxon>
        <taxon>Protopolystoma</taxon>
    </lineage>
</organism>
<dbReference type="EMBL" id="CAAALY010069626">
    <property type="protein sequence ID" value="VEL24782.1"/>
    <property type="molecule type" value="Genomic_DNA"/>
</dbReference>
<proteinExistence type="predicted"/>
<reference evidence="2" key="1">
    <citation type="submission" date="2018-11" db="EMBL/GenBank/DDBJ databases">
        <authorList>
            <consortium name="Pathogen Informatics"/>
        </authorList>
    </citation>
    <scope>NUCLEOTIDE SEQUENCE</scope>
</reference>
<name>A0A3S5BHU7_9PLAT</name>
<dbReference type="Pfam" id="PF24784">
    <property type="entry name" value="Temptin_C"/>
    <property type="match status" value="1"/>
</dbReference>
<evidence type="ECO:0000313" key="3">
    <source>
        <dbReference type="Proteomes" id="UP000784294"/>
    </source>
</evidence>
<protein>
    <recommendedName>
        <fullName evidence="1">Temptin Cys/Cys disulfide domain-containing protein</fullName>
    </recommendedName>
</protein>
<dbReference type="Proteomes" id="UP000784294">
    <property type="component" value="Unassembled WGS sequence"/>
</dbReference>
<dbReference type="AlphaFoldDB" id="A0A3S5BHU7"/>
<comment type="caution">
    <text evidence="2">The sequence shown here is derived from an EMBL/GenBank/DDBJ whole genome shotgun (WGS) entry which is preliminary data.</text>
</comment>
<evidence type="ECO:0000259" key="1">
    <source>
        <dbReference type="Pfam" id="PF24784"/>
    </source>
</evidence>
<evidence type="ECO:0000313" key="2">
    <source>
        <dbReference type="EMBL" id="VEL24782.1"/>
    </source>
</evidence>
<feature type="domain" description="Temptin Cys/Cys disulfide" evidence="1">
    <location>
        <begin position="1"/>
        <end position="37"/>
    </location>
</feature>
<dbReference type="InterPro" id="IPR057626">
    <property type="entry name" value="S-S_Temptin"/>
</dbReference>
<sequence length="95" mass="10172">MDSDGDGKTNGLELGDPTCSWTSASLRQVIPIGHPGICEPVNSIYCILANSVYDKSDLPCHINYLDNSTTAVTSTINMVTPDSALKVSCPIMWLP</sequence>
<accession>A0A3S5BHU7</accession>